<organism evidence="1 2">
    <name type="scientific">Methylobacterium durans</name>
    <dbReference type="NCBI Taxonomy" id="2202825"/>
    <lineage>
        <taxon>Bacteria</taxon>
        <taxon>Pseudomonadati</taxon>
        <taxon>Pseudomonadota</taxon>
        <taxon>Alphaproteobacteria</taxon>
        <taxon>Hyphomicrobiales</taxon>
        <taxon>Methylobacteriaceae</taxon>
        <taxon>Methylobacterium</taxon>
    </lineage>
</organism>
<dbReference type="InterPro" id="IPR010877">
    <property type="entry name" value="Phage_Mu_Gp46"/>
</dbReference>
<protein>
    <submittedName>
        <fullName evidence="1">Phage tail protein</fullName>
    </submittedName>
</protein>
<keyword evidence="2" id="KW-1185">Reference proteome</keyword>
<evidence type="ECO:0000313" key="2">
    <source>
        <dbReference type="Proteomes" id="UP000245926"/>
    </source>
</evidence>
<dbReference type="Pfam" id="PF07409">
    <property type="entry name" value="GP46"/>
    <property type="match status" value="1"/>
</dbReference>
<name>A0A2U8WHH9_9HYPH</name>
<proteinExistence type="predicted"/>
<dbReference type="OrthoDB" id="5677166at2"/>
<dbReference type="Proteomes" id="UP000245926">
    <property type="component" value="Chromosome"/>
</dbReference>
<sequence>MRVLYAPEAVTLDWLLGPATETEGSGELVSAAAIALCTDRRAKVDDALPNPDNDDRRGWWGDTDAETLWDGWPIGSRLWLLERAKITGPNAREGSLLARVETYIREAIQPLKDKRICSRFAVQAERVGVDGIDASVTLFRGDEPEIELRFADLWRTIQV</sequence>
<accession>A0A2U8WHH9</accession>
<dbReference type="AlphaFoldDB" id="A0A2U8WHH9"/>
<evidence type="ECO:0000313" key="1">
    <source>
        <dbReference type="EMBL" id="AWN44786.1"/>
    </source>
</evidence>
<dbReference type="KEGG" id="mets:DK389_25100"/>
<dbReference type="EMBL" id="CP029550">
    <property type="protein sequence ID" value="AWN44786.1"/>
    <property type="molecule type" value="Genomic_DNA"/>
</dbReference>
<gene>
    <name evidence="1" type="ORF">DK389_25100</name>
</gene>
<reference evidence="2" key="1">
    <citation type="submission" date="2018-05" db="EMBL/GenBank/DDBJ databases">
        <title>Complete Genome Sequence of Methylobacterium sp. 17SD2-17.</title>
        <authorList>
            <person name="Srinivasan S."/>
        </authorList>
    </citation>
    <scope>NUCLEOTIDE SEQUENCE [LARGE SCALE GENOMIC DNA]</scope>
    <source>
        <strain evidence="2">17SD2-17</strain>
    </source>
</reference>